<dbReference type="InterPro" id="IPR011929">
    <property type="entry name" value="Phage_pept_NlpC/P60"/>
</dbReference>
<evidence type="ECO:0000313" key="7">
    <source>
        <dbReference type="Proteomes" id="UP001142610"/>
    </source>
</evidence>
<dbReference type="Proteomes" id="UP001142610">
    <property type="component" value="Unassembled WGS sequence"/>
</dbReference>
<name>A0A9X2RGV8_9PROT</name>
<dbReference type="NCBIfam" id="TIGR02219">
    <property type="entry name" value="phage_NlpC_fam"/>
    <property type="match status" value="1"/>
</dbReference>
<dbReference type="SUPFAM" id="SSF54001">
    <property type="entry name" value="Cysteine proteinases"/>
    <property type="match status" value="1"/>
</dbReference>
<gene>
    <name evidence="6" type="ORF">NOG11_02485</name>
</gene>
<evidence type="ECO:0000256" key="3">
    <source>
        <dbReference type="ARBA" id="ARBA00022801"/>
    </source>
</evidence>
<protein>
    <submittedName>
        <fullName evidence="6">NlpC/P60 family protein</fullName>
    </submittedName>
</protein>
<dbReference type="Gene3D" id="3.90.1720.10">
    <property type="entry name" value="endopeptidase domain like (from Nostoc punctiforme)"/>
    <property type="match status" value="1"/>
</dbReference>
<evidence type="ECO:0000256" key="2">
    <source>
        <dbReference type="ARBA" id="ARBA00022670"/>
    </source>
</evidence>
<reference evidence="6" key="1">
    <citation type="submission" date="2022-07" db="EMBL/GenBank/DDBJ databases">
        <title>Parvularcula maris sp. nov., an algicidal bacterium isolated from seawater.</title>
        <authorList>
            <person name="Li F."/>
        </authorList>
    </citation>
    <scope>NUCLEOTIDE SEQUENCE</scope>
    <source>
        <strain evidence="6">BGMRC 0090</strain>
    </source>
</reference>
<keyword evidence="7" id="KW-1185">Reference proteome</keyword>
<evidence type="ECO:0000259" key="5">
    <source>
        <dbReference type="PROSITE" id="PS51935"/>
    </source>
</evidence>
<dbReference type="GO" id="GO:0008234">
    <property type="term" value="F:cysteine-type peptidase activity"/>
    <property type="evidence" value="ECO:0007669"/>
    <property type="project" value="UniProtKB-KW"/>
</dbReference>
<dbReference type="RefSeq" id="WP_256618049.1">
    <property type="nucleotide sequence ID" value="NZ_JANIBC010000001.1"/>
</dbReference>
<dbReference type="AlphaFoldDB" id="A0A9X2RGV8"/>
<proteinExistence type="inferred from homology"/>
<keyword evidence="4" id="KW-0788">Thiol protease</keyword>
<evidence type="ECO:0000256" key="4">
    <source>
        <dbReference type="ARBA" id="ARBA00022807"/>
    </source>
</evidence>
<keyword evidence="3" id="KW-0378">Hydrolase</keyword>
<dbReference type="Pfam" id="PF00877">
    <property type="entry name" value="NLPC_P60"/>
    <property type="match status" value="1"/>
</dbReference>
<evidence type="ECO:0000313" key="6">
    <source>
        <dbReference type="EMBL" id="MCQ8184244.1"/>
    </source>
</evidence>
<organism evidence="6 7">
    <name type="scientific">Parvularcula maris</name>
    <dbReference type="NCBI Taxonomy" id="2965077"/>
    <lineage>
        <taxon>Bacteria</taxon>
        <taxon>Pseudomonadati</taxon>
        <taxon>Pseudomonadota</taxon>
        <taxon>Alphaproteobacteria</taxon>
        <taxon>Parvularculales</taxon>
        <taxon>Parvularculaceae</taxon>
        <taxon>Parvularcula</taxon>
    </lineage>
</organism>
<comment type="similarity">
    <text evidence="1">Belongs to the peptidase C40 family.</text>
</comment>
<dbReference type="EMBL" id="JANIBC010000001">
    <property type="protein sequence ID" value="MCQ8184244.1"/>
    <property type="molecule type" value="Genomic_DNA"/>
</dbReference>
<comment type="caution">
    <text evidence="6">The sequence shown here is derived from an EMBL/GenBank/DDBJ whole genome shotgun (WGS) entry which is preliminary data.</text>
</comment>
<accession>A0A9X2RGV8</accession>
<dbReference type="PROSITE" id="PS51935">
    <property type="entry name" value="NLPC_P60"/>
    <property type="match status" value="1"/>
</dbReference>
<dbReference type="GO" id="GO:0006508">
    <property type="term" value="P:proteolysis"/>
    <property type="evidence" value="ECO:0007669"/>
    <property type="project" value="UniProtKB-KW"/>
</dbReference>
<feature type="domain" description="NlpC/P60" evidence="5">
    <location>
        <begin position="11"/>
        <end position="145"/>
    </location>
</feature>
<dbReference type="InterPro" id="IPR000064">
    <property type="entry name" value="NLP_P60_dom"/>
</dbReference>
<sequence>MTAVQRCEEAALLRARIIAEAISWIGTPYRHQASQKGHGTDCLGLVRGVYRHIHGHEPEVPTPYGRRGGRDEVLLEAAKRHLRRVAEPQPGDVLLFRMRRTQAVRHCGILIAPDRFVHAHDGQSVTGAPLIGFWASRVAAAFSFPETP</sequence>
<evidence type="ECO:0000256" key="1">
    <source>
        <dbReference type="ARBA" id="ARBA00007074"/>
    </source>
</evidence>
<dbReference type="InterPro" id="IPR038765">
    <property type="entry name" value="Papain-like_cys_pep_sf"/>
</dbReference>
<keyword evidence="2" id="KW-0645">Protease</keyword>